<keyword evidence="8" id="KW-1185">Reference proteome</keyword>
<dbReference type="OrthoDB" id="26149at2759"/>
<dbReference type="InterPro" id="IPR000225">
    <property type="entry name" value="Armadillo"/>
</dbReference>
<protein>
    <submittedName>
        <fullName evidence="7">Rap1 GTPase-GDP dissociation stimulator 1</fullName>
    </submittedName>
</protein>
<dbReference type="Pfam" id="PF00514">
    <property type="entry name" value="Arm"/>
    <property type="match status" value="1"/>
</dbReference>
<dbReference type="GO" id="GO:0005783">
    <property type="term" value="C:endoplasmic reticulum"/>
    <property type="evidence" value="ECO:0007669"/>
    <property type="project" value="UniProtKB-SubCell"/>
</dbReference>
<evidence type="ECO:0000256" key="2">
    <source>
        <dbReference type="ARBA" id="ARBA00004240"/>
    </source>
</evidence>
<dbReference type="InterPro" id="IPR011989">
    <property type="entry name" value="ARM-like"/>
</dbReference>
<dbReference type="Proteomes" id="UP000324222">
    <property type="component" value="Unassembled WGS sequence"/>
</dbReference>
<comment type="subcellular location">
    <subcellularLocation>
        <location evidence="3">Cytoplasm</location>
        <location evidence="3">Cytosol</location>
    </subcellularLocation>
    <subcellularLocation>
        <location evidence="2">Endoplasmic reticulum</location>
    </subcellularLocation>
    <subcellularLocation>
        <location evidence="1">Mitochondrion</location>
    </subcellularLocation>
</comment>
<dbReference type="Gene3D" id="1.25.10.10">
    <property type="entry name" value="Leucine-rich Repeat Variant"/>
    <property type="match status" value="1"/>
</dbReference>
<dbReference type="AlphaFoldDB" id="A0A5B7DEN8"/>
<dbReference type="InterPro" id="IPR016024">
    <property type="entry name" value="ARM-type_fold"/>
</dbReference>
<dbReference type="SUPFAM" id="SSF48371">
    <property type="entry name" value="ARM repeat"/>
    <property type="match status" value="1"/>
</dbReference>
<evidence type="ECO:0000256" key="1">
    <source>
        <dbReference type="ARBA" id="ARBA00004173"/>
    </source>
</evidence>
<proteinExistence type="predicted"/>
<evidence type="ECO:0000256" key="4">
    <source>
        <dbReference type="ARBA" id="ARBA00022490"/>
    </source>
</evidence>
<sequence length="187" mass="20501">MIPKKPKPKVENCRLGCVTGGLVPILVEKMSSPSTKVALQACRALGNICYEHVSLSDGGRVSVMESGGAGQLLGLLQRAAQLSDSPEDHQLRLVATGFLLNLLNSYETMQATFNSLLSTSGTTQAHLWCNHLEPGYHGDMKVTLNHNGKWQSNRVIRGDIRTYVWTFVGSHAHLPMHYAIASLYNTR</sequence>
<evidence type="ECO:0000256" key="3">
    <source>
        <dbReference type="ARBA" id="ARBA00004514"/>
    </source>
</evidence>
<evidence type="ECO:0000313" key="7">
    <source>
        <dbReference type="EMBL" id="MPC19677.1"/>
    </source>
</evidence>
<reference evidence="7 8" key="1">
    <citation type="submission" date="2019-05" db="EMBL/GenBank/DDBJ databases">
        <title>Another draft genome of Portunus trituberculatus and its Hox gene families provides insights of decapod evolution.</title>
        <authorList>
            <person name="Jeong J.-H."/>
            <person name="Song I."/>
            <person name="Kim S."/>
            <person name="Choi T."/>
            <person name="Kim D."/>
            <person name="Ryu S."/>
            <person name="Kim W."/>
        </authorList>
    </citation>
    <scope>NUCLEOTIDE SEQUENCE [LARGE SCALE GENOMIC DNA]</scope>
    <source>
        <tissue evidence="7">Muscle</tissue>
    </source>
</reference>
<dbReference type="GO" id="GO:0005739">
    <property type="term" value="C:mitochondrion"/>
    <property type="evidence" value="ECO:0007669"/>
    <property type="project" value="UniProtKB-SubCell"/>
</dbReference>
<keyword evidence="6" id="KW-0496">Mitochondrion</keyword>
<comment type="caution">
    <text evidence="7">The sequence shown here is derived from an EMBL/GenBank/DDBJ whole genome shotgun (WGS) entry which is preliminary data.</text>
</comment>
<dbReference type="EMBL" id="VSRR010000792">
    <property type="protein sequence ID" value="MPC19677.1"/>
    <property type="molecule type" value="Genomic_DNA"/>
</dbReference>
<dbReference type="GO" id="GO:0005829">
    <property type="term" value="C:cytosol"/>
    <property type="evidence" value="ECO:0007669"/>
    <property type="project" value="UniProtKB-SubCell"/>
</dbReference>
<dbReference type="InterPro" id="IPR040144">
    <property type="entry name" value="RAP1GDS1"/>
</dbReference>
<evidence type="ECO:0000256" key="5">
    <source>
        <dbReference type="ARBA" id="ARBA00022824"/>
    </source>
</evidence>
<keyword evidence="5" id="KW-0256">Endoplasmic reticulum</keyword>
<evidence type="ECO:0000313" key="8">
    <source>
        <dbReference type="Proteomes" id="UP000324222"/>
    </source>
</evidence>
<keyword evidence="4" id="KW-0963">Cytoplasm</keyword>
<evidence type="ECO:0000256" key="6">
    <source>
        <dbReference type="ARBA" id="ARBA00023128"/>
    </source>
</evidence>
<name>A0A5B7DEN8_PORTR</name>
<accession>A0A5B7DEN8</accession>
<gene>
    <name evidence="7" type="primary">RAP1GDS1_1</name>
    <name evidence="7" type="ORF">E2C01_012602</name>
</gene>
<dbReference type="PANTHER" id="PTHR10957">
    <property type="entry name" value="RAP1 GTPASE-GDP DISSOCIATION STIMULATOR 1"/>
    <property type="match status" value="1"/>
</dbReference>
<organism evidence="7 8">
    <name type="scientific">Portunus trituberculatus</name>
    <name type="common">Swimming crab</name>
    <name type="synonym">Neptunus trituberculatus</name>
    <dbReference type="NCBI Taxonomy" id="210409"/>
    <lineage>
        <taxon>Eukaryota</taxon>
        <taxon>Metazoa</taxon>
        <taxon>Ecdysozoa</taxon>
        <taxon>Arthropoda</taxon>
        <taxon>Crustacea</taxon>
        <taxon>Multicrustacea</taxon>
        <taxon>Malacostraca</taxon>
        <taxon>Eumalacostraca</taxon>
        <taxon>Eucarida</taxon>
        <taxon>Decapoda</taxon>
        <taxon>Pleocyemata</taxon>
        <taxon>Brachyura</taxon>
        <taxon>Eubrachyura</taxon>
        <taxon>Portunoidea</taxon>
        <taxon>Portunidae</taxon>
        <taxon>Portuninae</taxon>
        <taxon>Portunus</taxon>
    </lineage>
</organism>
<dbReference type="GO" id="GO:0005085">
    <property type="term" value="F:guanyl-nucleotide exchange factor activity"/>
    <property type="evidence" value="ECO:0007669"/>
    <property type="project" value="InterPro"/>
</dbReference>